<evidence type="ECO:0000256" key="4">
    <source>
        <dbReference type="ARBA" id="ARBA00022857"/>
    </source>
</evidence>
<dbReference type="InterPro" id="IPR036343">
    <property type="entry name" value="GluRdtase_N_sf"/>
</dbReference>
<keyword evidence="5 8" id="KW-0560">Oxidoreductase</keyword>
<reference evidence="13 14" key="1">
    <citation type="submission" date="2018-05" db="EMBL/GenBank/DDBJ databases">
        <title>Draft Genome Sequence of Arthrobacter cumminsii IME1328, Isolated from a Patient Who Suffered from Foot Ulcers in China.</title>
        <authorList>
            <person name="Li M."/>
            <person name="Jiang Z."/>
            <person name="Sun Q."/>
            <person name="Tong Y."/>
        </authorList>
    </citation>
    <scope>NUCLEOTIDE SEQUENCE [LARGE SCALE GENOMIC DNA]</scope>
    <source>
        <strain evidence="13 14">IME1328</strain>
    </source>
</reference>
<accession>A0ABX5L6Z0</accession>
<dbReference type="InterPro" id="IPR015896">
    <property type="entry name" value="4pyrrol_synth_GluRdtase_dimer"/>
</dbReference>
<dbReference type="InterPro" id="IPR015895">
    <property type="entry name" value="4pyrrol_synth_GluRdtase_N"/>
</dbReference>
<feature type="domain" description="Glutamyl-tRNA reductase N-terminal" evidence="12">
    <location>
        <begin position="24"/>
        <end position="175"/>
    </location>
</feature>
<comment type="similarity">
    <text evidence="2 8 9">Belongs to the glutamyl-tRNA reductase family.</text>
</comment>
<dbReference type="EC" id="1.2.1.70" evidence="3 8"/>
<dbReference type="NCBIfam" id="TIGR01035">
    <property type="entry name" value="hemA"/>
    <property type="match status" value="1"/>
</dbReference>
<comment type="pathway">
    <text evidence="1 8 9">Porphyrin-containing compound metabolism; protoporphyrin-IX biosynthesis; 5-aminolevulinate from L-glutamyl-tRNA(Glu): step 1/2.</text>
</comment>
<dbReference type="Pfam" id="PF00745">
    <property type="entry name" value="GlutR_dimer"/>
    <property type="match status" value="1"/>
</dbReference>
<dbReference type="PIRSF" id="PIRSF000445">
    <property type="entry name" value="4pyrrol_synth_GluRdtase"/>
    <property type="match status" value="1"/>
</dbReference>
<evidence type="ECO:0000313" key="13">
    <source>
        <dbReference type="EMBL" id="PWI28613.1"/>
    </source>
</evidence>
<feature type="binding site" evidence="8">
    <location>
        <begin position="68"/>
        <end position="71"/>
    </location>
    <ligand>
        <name>substrate</name>
    </ligand>
</feature>
<proteinExistence type="inferred from homology"/>
<dbReference type="SUPFAM" id="SSF69075">
    <property type="entry name" value="Glutamyl tRNA-reductase dimerization domain"/>
    <property type="match status" value="1"/>
</dbReference>
<evidence type="ECO:0000256" key="1">
    <source>
        <dbReference type="ARBA" id="ARBA00005059"/>
    </source>
</evidence>
<evidence type="ECO:0000256" key="8">
    <source>
        <dbReference type="HAMAP-Rule" id="MF_00087"/>
    </source>
</evidence>
<feature type="active site" description="Nucleophile" evidence="8">
    <location>
        <position position="69"/>
    </location>
</feature>
<feature type="site" description="Important for activity" evidence="8">
    <location>
        <position position="118"/>
    </location>
</feature>
<dbReference type="Pfam" id="PF05201">
    <property type="entry name" value="GlutR_N"/>
    <property type="match status" value="1"/>
</dbReference>
<dbReference type="PANTHER" id="PTHR43013">
    <property type="entry name" value="GLUTAMYL-TRNA REDUCTASE"/>
    <property type="match status" value="1"/>
</dbReference>
<name>A0ABX5L6Z0_9MICC</name>
<protein>
    <recommendedName>
        <fullName evidence="3 8">Glutamyl-tRNA reductase</fullName>
        <shortName evidence="8">GluTR</shortName>
        <ecNumber evidence="3 8">1.2.1.70</ecNumber>
    </recommendedName>
</protein>
<dbReference type="InterPro" id="IPR036453">
    <property type="entry name" value="GluRdtase_dimer_dom_sf"/>
</dbReference>
<feature type="domain" description="Quinate/shikimate 5-dehydrogenase/glutamyl-tRNA reductase" evidence="11">
    <location>
        <begin position="192"/>
        <end position="331"/>
    </location>
</feature>
<feature type="binding site" evidence="8">
    <location>
        <position position="139"/>
    </location>
    <ligand>
        <name>substrate</name>
    </ligand>
</feature>
<feature type="domain" description="Tetrapyrrole biosynthesis glutamyl-tRNA reductase dimerisation" evidence="10">
    <location>
        <begin position="343"/>
        <end position="438"/>
    </location>
</feature>
<keyword evidence="14" id="KW-1185">Reference proteome</keyword>
<keyword evidence="6 8" id="KW-0627">Porphyrin biosynthesis</keyword>
<dbReference type="InterPro" id="IPR000343">
    <property type="entry name" value="4pyrrol_synth_GluRdtase"/>
</dbReference>
<evidence type="ECO:0000313" key="14">
    <source>
        <dbReference type="Proteomes" id="UP000245514"/>
    </source>
</evidence>
<evidence type="ECO:0000256" key="6">
    <source>
        <dbReference type="ARBA" id="ARBA00023244"/>
    </source>
</evidence>
<evidence type="ECO:0000256" key="9">
    <source>
        <dbReference type="RuleBase" id="RU000584"/>
    </source>
</evidence>
<dbReference type="SUPFAM" id="SSF51735">
    <property type="entry name" value="NAD(P)-binding Rossmann-fold domains"/>
    <property type="match status" value="1"/>
</dbReference>
<dbReference type="Proteomes" id="UP000245514">
    <property type="component" value="Unassembled WGS sequence"/>
</dbReference>
<dbReference type="InterPro" id="IPR006151">
    <property type="entry name" value="Shikm_DH/Glu-tRNA_Rdtase"/>
</dbReference>
<dbReference type="PANTHER" id="PTHR43013:SF1">
    <property type="entry name" value="GLUTAMYL-TRNA REDUCTASE"/>
    <property type="match status" value="1"/>
</dbReference>
<feature type="binding site" evidence="8">
    <location>
        <begin position="208"/>
        <end position="213"/>
    </location>
    <ligand>
        <name>NADP(+)</name>
        <dbReference type="ChEBI" id="CHEBI:58349"/>
    </ligand>
</feature>
<dbReference type="SUPFAM" id="SSF69742">
    <property type="entry name" value="Glutamyl tRNA-reductase catalytic, N-terminal domain"/>
    <property type="match status" value="1"/>
</dbReference>
<organism evidence="13 14">
    <name type="scientific">Pseudoglutamicibacter cumminsii</name>
    <dbReference type="NCBI Taxonomy" id="156979"/>
    <lineage>
        <taxon>Bacteria</taxon>
        <taxon>Bacillati</taxon>
        <taxon>Actinomycetota</taxon>
        <taxon>Actinomycetes</taxon>
        <taxon>Micrococcales</taxon>
        <taxon>Micrococcaceae</taxon>
        <taxon>Pseudoglutamicibacter</taxon>
    </lineage>
</organism>
<evidence type="ECO:0000256" key="2">
    <source>
        <dbReference type="ARBA" id="ARBA00005916"/>
    </source>
</evidence>
<evidence type="ECO:0000259" key="10">
    <source>
        <dbReference type="Pfam" id="PF00745"/>
    </source>
</evidence>
<sequence length="502" mass="54162">MPAACRSSFASRTRMAIMLIALRATHDRLGLDALERVTRGADQLDAIIDRLNQAHSEQPLSGWVSMSTCNRLEIYLDADLFHDAVELVAQAVSEASGLAQSEVEELLVADAGSLSAQHMFTVAAGLNSQVVGEGEINGQVRASFSEALAEGRTTSMLNDLFQGALRTAKNISHRTTIGAAGRSSVTVAIDQAEPTTGSLTGARVIVVGTGAMARIAASDLNRRGVARLDVLSGSGRAKNFATTHNAHPLATDEMPAALAASSLVVACSGRGTAQILTQDVRDAMQLRELYNAEHASAKLGELVILDMSLTSDLEEGVRSIPGVRVLGLKDISADASDQEEIERAQDMIDAGVGRFELRQQIRRLDPAVSALRRSVRSEIEREIEGVRNNHDEETVKVVERALGRVYKRLLHSPMMRAQELAKEGEGQKFMSAVHTLFGVDLEQGGQVPNDPVSIEARQTLREVSEGDHNGPAQAMPLSEIREAFVDYEETASVIEEELKEKR</sequence>
<dbReference type="Pfam" id="PF01488">
    <property type="entry name" value="Shikimate_DH"/>
    <property type="match status" value="1"/>
</dbReference>
<evidence type="ECO:0000256" key="3">
    <source>
        <dbReference type="ARBA" id="ARBA00012970"/>
    </source>
</evidence>
<dbReference type="NCBIfam" id="NF000750">
    <property type="entry name" value="PRK00045.3-4"/>
    <property type="match status" value="1"/>
</dbReference>
<keyword evidence="4 8" id="KW-0521">NADP</keyword>
<evidence type="ECO:0000259" key="12">
    <source>
        <dbReference type="Pfam" id="PF05201"/>
    </source>
</evidence>
<evidence type="ECO:0000256" key="5">
    <source>
        <dbReference type="ARBA" id="ARBA00023002"/>
    </source>
</evidence>
<comment type="function">
    <text evidence="8">Catalyzes the NADPH-dependent reduction of glutamyl-tRNA(Glu) to glutamate 1-semialdehyde (GSA).</text>
</comment>
<comment type="caution">
    <text evidence="13">The sequence shown here is derived from an EMBL/GenBank/DDBJ whole genome shotgun (WGS) entry which is preliminary data.</text>
</comment>
<dbReference type="Gene3D" id="3.30.460.30">
    <property type="entry name" value="Glutamyl-tRNA reductase, N-terminal domain"/>
    <property type="match status" value="1"/>
</dbReference>
<dbReference type="HAMAP" id="MF_00087">
    <property type="entry name" value="Glu_tRNA_reductase"/>
    <property type="match status" value="1"/>
</dbReference>
<gene>
    <name evidence="8" type="primary">hemA</name>
    <name evidence="13" type="ORF">CAY35_00655</name>
</gene>
<evidence type="ECO:0000256" key="7">
    <source>
        <dbReference type="ARBA" id="ARBA00047464"/>
    </source>
</evidence>
<comment type="subunit">
    <text evidence="8">Homodimer.</text>
</comment>
<feature type="binding site" evidence="8">
    <location>
        <begin position="133"/>
        <end position="135"/>
    </location>
    <ligand>
        <name>substrate</name>
    </ligand>
</feature>
<dbReference type="InterPro" id="IPR036291">
    <property type="entry name" value="NAD(P)-bd_dom_sf"/>
</dbReference>
<comment type="miscellaneous">
    <text evidence="8">During catalysis, the active site Cys acts as a nucleophile attacking the alpha-carbonyl group of tRNA-bound glutamate with the formation of a thioester intermediate between enzyme and glutamate, and the concomitant release of tRNA(Glu). The thioester intermediate is finally reduced by direct hydride transfer from NADPH, to form the product GSA.</text>
</comment>
<comment type="domain">
    <text evidence="8">Possesses an unusual extended V-shaped dimeric structure with each monomer consisting of three distinct domains arranged along a curved 'spinal' alpha-helix. The N-terminal catalytic domain specifically recognizes the glutamate moiety of the substrate. The second domain is the NADPH-binding domain, and the third C-terminal domain is responsible for dimerization.</text>
</comment>
<dbReference type="EMBL" id="QFWG01000001">
    <property type="protein sequence ID" value="PWI28613.1"/>
    <property type="molecule type" value="Genomic_DNA"/>
</dbReference>
<evidence type="ECO:0000259" key="11">
    <source>
        <dbReference type="Pfam" id="PF01488"/>
    </source>
</evidence>
<comment type="catalytic activity">
    <reaction evidence="7 8 9">
        <text>(S)-4-amino-5-oxopentanoate + tRNA(Glu) + NADP(+) = L-glutamyl-tRNA(Glu) + NADPH + H(+)</text>
        <dbReference type="Rhea" id="RHEA:12344"/>
        <dbReference type="Rhea" id="RHEA-COMP:9663"/>
        <dbReference type="Rhea" id="RHEA-COMP:9680"/>
        <dbReference type="ChEBI" id="CHEBI:15378"/>
        <dbReference type="ChEBI" id="CHEBI:57501"/>
        <dbReference type="ChEBI" id="CHEBI:57783"/>
        <dbReference type="ChEBI" id="CHEBI:58349"/>
        <dbReference type="ChEBI" id="CHEBI:78442"/>
        <dbReference type="ChEBI" id="CHEBI:78520"/>
        <dbReference type="EC" id="1.2.1.70"/>
    </reaction>
</comment>
<feature type="binding site" evidence="8">
    <location>
        <position position="128"/>
    </location>
    <ligand>
        <name>substrate</name>
    </ligand>
</feature>
<dbReference type="Gene3D" id="3.40.50.720">
    <property type="entry name" value="NAD(P)-binding Rossmann-like Domain"/>
    <property type="match status" value="1"/>
</dbReference>